<protein>
    <submittedName>
        <fullName evidence="2">Uncharacterized protein</fullName>
    </submittedName>
</protein>
<sequence>MSFIDSYWYHAAVVKKIIHAIQIFLIIGAFVCGMILWRDKSAPRGRMNMLILGYSIKSANLLAYILITSHVARFHRWASPKAYFIINVIEPIFWLSAFGMMCMRAPKCVGAKSCGTIGAALGLSFGLA</sequence>
<dbReference type="Proteomes" id="UP000799778">
    <property type="component" value="Unassembled WGS sequence"/>
</dbReference>
<evidence type="ECO:0000256" key="1">
    <source>
        <dbReference type="SAM" id="Phobius"/>
    </source>
</evidence>
<feature type="transmembrane region" description="Helical" evidence="1">
    <location>
        <begin position="82"/>
        <end position="103"/>
    </location>
</feature>
<feature type="transmembrane region" description="Helical" evidence="1">
    <location>
        <begin position="49"/>
        <end position="67"/>
    </location>
</feature>
<keyword evidence="1" id="KW-1133">Transmembrane helix</keyword>
<feature type="transmembrane region" description="Helical" evidence="1">
    <location>
        <begin position="17"/>
        <end position="37"/>
    </location>
</feature>
<name>A0A6A5XUB1_9PLEO</name>
<organism evidence="2 3">
    <name type="scientific">Aaosphaeria arxii CBS 175.79</name>
    <dbReference type="NCBI Taxonomy" id="1450172"/>
    <lineage>
        <taxon>Eukaryota</taxon>
        <taxon>Fungi</taxon>
        <taxon>Dikarya</taxon>
        <taxon>Ascomycota</taxon>
        <taxon>Pezizomycotina</taxon>
        <taxon>Dothideomycetes</taxon>
        <taxon>Pleosporomycetidae</taxon>
        <taxon>Pleosporales</taxon>
        <taxon>Pleosporales incertae sedis</taxon>
        <taxon>Aaosphaeria</taxon>
    </lineage>
</organism>
<evidence type="ECO:0000313" key="2">
    <source>
        <dbReference type="EMBL" id="KAF2016397.1"/>
    </source>
</evidence>
<dbReference type="AlphaFoldDB" id="A0A6A5XUB1"/>
<gene>
    <name evidence="2" type="ORF">BU24DRAFT_409500</name>
</gene>
<keyword evidence="3" id="KW-1185">Reference proteome</keyword>
<dbReference type="OrthoDB" id="3436860at2759"/>
<dbReference type="RefSeq" id="XP_033384736.1">
    <property type="nucleotide sequence ID" value="XM_033525925.1"/>
</dbReference>
<proteinExistence type="predicted"/>
<dbReference type="EMBL" id="ML978069">
    <property type="protein sequence ID" value="KAF2016397.1"/>
    <property type="molecule type" value="Genomic_DNA"/>
</dbReference>
<accession>A0A6A5XUB1</accession>
<reference evidence="2" key="1">
    <citation type="journal article" date="2020" name="Stud. Mycol.">
        <title>101 Dothideomycetes genomes: a test case for predicting lifestyles and emergence of pathogens.</title>
        <authorList>
            <person name="Haridas S."/>
            <person name="Albert R."/>
            <person name="Binder M."/>
            <person name="Bloem J."/>
            <person name="Labutti K."/>
            <person name="Salamov A."/>
            <person name="Andreopoulos B."/>
            <person name="Baker S."/>
            <person name="Barry K."/>
            <person name="Bills G."/>
            <person name="Bluhm B."/>
            <person name="Cannon C."/>
            <person name="Castanera R."/>
            <person name="Culley D."/>
            <person name="Daum C."/>
            <person name="Ezra D."/>
            <person name="Gonzalez J."/>
            <person name="Henrissat B."/>
            <person name="Kuo A."/>
            <person name="Liang C."/>
            <person name="Lipzen A."/>
            <person name="Lutzoni F."/>
            <person name="Magnuson J."/>
            <person name="Mondo S."/>
            <person name="Nolan M."/>
            <person name="Ohm R."/>
            <person name="Pangilinan J."/>
            <person name="Park H.-J."/>
            <person name="Ramirez L."/>
            <person name="Alfaro M."/>
            <person name="Sun H."/>
            <person name="Tritt A."/>
            <person name="Yoshinaga Y."/>
            <person name="Zwiers L.-H."/>
            <person name="Turgeon B."/>
            <person name="Goodwin S."/>
            <person name="Spatafora J."/>
            <person name="Crous P."/>
            <person name="Grigoriev I."/>
        </authorList>
    </citation>
    <scope>NUCLEOTIDE SEQUENCE</scope>
    <source>
        <strain evidence="2">CBS 175.79</strain>
    </source>
</reference>
<evidence type="ECO:0000313" key="3">
    <source>
        <dbReference type="Proteomes" id="UP000799778"/>
    </source>
</evidence>
<keyword evidence="1" id="KW-0472">Membrane</keyword>
<dbReference type="GeneID" id="54283322"/>
<keyword evidence="1" id="KW-0812">Transmembrane</keyword>